<dbReference type="Gene3D" id="3.30.750.24">
    <property type="entry name" value="STAS domain"/>
    <property type="match status" value="1"/>
</dbReference>
<dbReference type="InterPro" id="IPR003658">
    <property type="entry name" value="Anti-sigma_ant"/>
</dbReference>
<evidence type="ECO:0000313" key="5">
    <source>
        <dbReference type="Proteomes" id="UP000198615"/>
    </source>
</evidence>
<dbReference type="RefSeq" id="WP_028792989.1">
    <property type="nucleotide sequence ID" value="NZ_FNBW01000001.1"/>
</dbReference>
<dbReference type="GO" id="GO:0043856">
    <property type="term" value="F:anti-sigma factor antagonist activity"/>
    <property type="evidence" value="ECO:0007669"/>
    <property type="project" value="InterPro"/>
</dbReference>
<reference evidence="4 5" key="1">
    <citation type="submission" date="2016-10" db="EMBL/GenBank/DDBJ databases">
        <authorList>
            <person name="Varghese N."/>
            <person name="Submissions S."/>
        </authorList>
    </citation>
    <scope>NUCLEOTIDE SEQUENCE [LARGE SCALE GENOMIC DNA]</scope>
    <source>
        <strain evidence="4 5">DSM 18839</strain>
    </source>
</reference>
<dbReference type="AlphaFoldDB" id="A0A8G2BG02"/>
<dbReference type="EMBL" id="FNBW01000001">
    <property type="protein sequence ID" value="SDF05208.1"/>
    <property type="molecule type" value="Genomic_DNA"/>
</dbReference>
<dbReference type="Proteomes" id="UP000198615">
    <property type="component" value="Unassembled WGS sequence"/>
</dbReference>
<proteinExistence type="inferred from homology"/>
<dbReference type="SUPFAM" id="SSF52091">
    <property type="entry name" value="SpoIIaa-like"/>
    <property type="match status" value="1"/>
</dbReference>
<protein>
    <recommendedName>
        <fullName evidence="2">Anti-sigma factor antagonist</fullName>
    </recommendedName>
</protein>
<keyword evidence="5" id="KW-1185">Reference proteome</keyword>
<comment type="caution">
    <text evidence="4">The sequence shown here is derived from an EMBL/GenBank/DDBJ whole genome shotgun (WGS) entry which is preliminary data.</text>
</comment>
<dbReference type="Pfam" id="PF01740">
    <property type="entry name" value="STAS"/>
    <property type="match status" value="1"/>
</dbReference>
<evidence type="ECO:0000259" key="3">
    <source>
        <dbReference type="PROSITE" id="PS50801"/>
    </source>
</evidence>
<dbReference type="InterPro" id="IPR002645">
    <property type="entry name" value="STAS_dom"/>
</dbReference>
<organism evidence="4 5">
    <name type="scientific">Thalassobaculum litoreum DSM 18839</name>
    <dbReference type="NCBI Taxonomy" id="1123362"/>
    <lineage>
        <taxon>Bacteria</taxon>
        <taxon>Pseudomonadati</taxon>
        <taxon>Pseudomonadota</taxon>
        <taxon>Alphaproteobacteria</taxon>
        <taxon>Rhodospirillales</taxon>
        <taxon>Thalassobaculaceae</taxon>
        <taxon>Thalassobaculum</taxon>
    </lineage>
</organism>
<dbReference type="PROSITE" id="PS50801">
    <property type="entry name" value="STAS"/>
    <property type="match status" value="1"/>
</dbReference>
<dbReference type="InterPro" id="IPR036513">
    <property type="entry name" value="STAS_dom_sf"/>
</dbReference>
<evidence type="ECO:0000256" key="2">
    <source>
        <dbReference type="RuleBase" id="RU003749"/>
    </source>
</evidence>
<accession>A0A8G2BG02</accession>
<evidence type="ECO:0000313" key="4">
    <source>
        <dbReference type="EMBL" id="SDF05208.1"/>
    </source>
</evidence>
<evidence type="ECO:0000256" key="1">
    <source>
        <dbReference type="ARBA" id="ARBA00009013"/>
    </source>
</evidence>
<dbReference type="CDD" id="cd07043">
    <property type="entry name" value="STAS_anti-anti-sigma_factors"/>
    <property type="match status" value="1"/>
</dbReference>
<comment type="similarity">
    <text evidence="1 2">Belongs to the anti-sigma-factor antagonist family.</text>
</comment>
<name>A0A8G2BG02_9PROT</name>
<dbReference type="PANTHER" id="PTHR33495">
    <property type="entry name" value="ANTI-SIGMA FACTOR ANTAGONIST TM_1081-RELATED-RELATED"/>
    <property type="match status" value="1"/>
</dbReference>
<sequence length="112" mass="11724">MGFTIDKAGSHSVIAFEGDLDSAEVQMARGEVEALIGEGKPLVFDLSAVEFIDSSGIGLIVHAFRALSAKRSKVAICGASDQPLELLKATQLDRFMAFSDSPGEARIAVGVA</sequence>
<gene>
    <name evidence="4" type="ORF">SAMN05660686_00045</name>
</gene>
<feature type="domain" description="STAS" evidence="3">
    <location>
        <begin position="1"/>
        <end position="112"/>
    </location>
</feature>
<dbReference type="NCBIfam" id="TIGR00377">
    <property type="entry name" value="ant_ant_sig"/>
    <property type="match status" value="1"/>
</dbReference>